<gene>
    <name evidence="1" type="ORF">SDC9_47094</name>
</gene>
<evidence type="ECO:0000313" key="1">
    <source>
        <dbReference type="EMBL" id="MPM00861.1"/>
    </source>
</evidence>
<comment type="caution">
    <text evidence="1">The sequence shown here is derived from an EMBL/GenBank/DDBJ whole genome shotgun (WGS) entry which is preliminary data.</text>
</comment>
<proteinExistence type="predicted"/>
<accession>A0A644WBJ7</accession>
<dbReference type="EMBL" id="VSSQ01000757">
    <property type="protein sequence ID" value="MPM00861.1"/>
    <property type="molecule type" value="Genomic_DNA"/>
</dbReference>
<name>A0A644WBJ7_9ZZZZ</name>
<protein>
    <submittedName>
        <fullName evidence="1">Uncharacterized protein</fullName>
    </submittedName>
</protein>
<dbReference type="AlphaFoldDB" id="A0A644WBJ7"/>
<reference evidence="1" key="1">
    <citation type="submission" date="2019-08" db="EMBL/GenBank/DDBJ databases">
        <authorList>
            <person name="Kucharzyk K."/>
            <person name="Murdoch R.W."/>
            <person name="Higgins S."/>
            <person name="Loffler F."/>
        </authorList>
    </citation>
    <scope>NUCLEOTIDE SEQUENCE</scope>
</reference>
<sequence length="55" mass="5759">MVAGIGLGDGGEFAAFFPREVAAVDDHPSKGGSMASYKLGCRVHYDICSVLNRAN</sequence>
<organism evidence="1">
    <name type="scientific">bioreactor metagenome</name>
    <dbReference type="NCBI Taxonomy" id="1076179"/>
    <lineage>
        <taxon>unclassified sequences</taxon>
        <taxon>metagenomes</taxon>
        <taxon>ecological metagenomes</taxon>
    </lineage>
</organism>